<dbReference type="EMBL" id="PEXU01000049">
    <property type="protein sequence ID" value="PIS42272.1"/>
    <property type="molecule type" value="Genomic_DNA"/>
</dbReference>
<evidence type="ECO:0000256" key="1">
    <source>
        <dbReference type="ARBA" id="ARBA00010528"/>
    </source>
</evidence>
<dbReference type="GO" id="GO:0003735">
    <property type="term" value="F:structural constituent of ribosome"/>
    <property type="evidence" value="ECO:0007669"/>
    <property type="project" value="InterPro"/>
</dbReference>
<proteinExistence type="inferred from homology"/>
<evidence type="ECO:0000256" key="4">
    <source>
        <dbReference type="ARBA" id="ARBA00035244"/>
    </source>
</evidence>
<comment type="function">
    <text evidence="5">One of the primary rRNA binding proteins, this protein initially binds near the 5'-end of the 23S rRNA. It is important during the early stages of 50S assembly. It makes multiple contacts with different domains of the 23S rRNA in the assembled 50S subunit and ribosome.</text>
</comment>
<dbReference type="Gene3D" id="3.40.1370.10">
    <property type="match status" value="1"/>
</dbReference>
<dbReference type="HAMAP" id="MF_01328_B">
    <property type="entry name" value="Ribosomal_uL4_B"/>
    <property type="match status" value="1"/>
</dbReference>
<comment type="subunit">
    <text evidence="5">Part of the 50S ribosomal subunit.</text>
</comment>
<gene>
    <name evidence="5" type="primary">rplD</name>
    <name evidence="7" type="ORF">COT24_04390</name>
</gene>
<comment type="similarity">
    <text evidence="1 5">Belongs to the universal ribosomal protein uL4 family.</text>
</comment>
<dbReference type="InterPro" id="IPR002136">
    <property type="entry name" value="Ribosomal_uL4"/>
</dbReference>
<dbReference type="PANTHER" id="PTHR10746">
    <property type="entry name" value="50S RIBOSOMAL PROTEIN L4"/>
    <property type="match status" value="1"/>
</dbReference>
<dbReference type="AlphaFoldDB" id="A0A2H0YX00"/>
<evidence type="ECO:0000313" key="7">
    <source>
        <dbReference type="EMBL" id="PIS42272.1"/>
    </source>
</evidence>
<evidence type="ECO:0000256" key="2">
    <source>
        <dbReference type="ARBA" id="ARBA00022980"/>
    </source>
</evidence>
<comment type="function">
    <text evidence="5">Forms part of the polypeptide exit tunnel.</text>
</comment>
<dbReference type="InterPro" id="IPR013005">
    <property type="entry name" value="Ribosomal_uL4-like"/>
</dbReference>
<organism evidence="7 8">
    <name type="scientific">Candidatus Kerfeldbacteria bacterium CG08_land_8_20_14_0_20_40_16</name>
    <dbReference type="NCBI Taxonomy" id="2014244"/>
    <lineage>
        <taxon>Bacteria</taxon>
        <taxon>Candidatus Kerfeldiibacteriota</taxon>
    </lineage>
</organism>
<feature type="compositionally biased region" description="Basic residues" evidence="6">
    <location>
        <begin position="65"/>
        <end position="76"/>
    </location>
</feature>
<dbReference type="SUPFAM" id="SSF52166">
    <property type="entry name" value="Ribosomal protein L4"/>
    <property type="match status" value="1"/>
</dbReference>
<comment type="caution">
    <text evidence="7">The sequence shown here is derived from an EMBL/GenBank/DDBJ whole genome shotgun (WGS) entry which is preliminary data.</text>
</comment>
<dbReference type="GO" id="GO:0019843">
    <property type="term" value="F:rRNA binding"/>
    <property type="evidence" value="ECO:0007669"/>
    <property type="project" value="UniProtKB-UniRule"/>
</dbReference>
<dbReference type="GO" id="GO:0006412">
    <property type="term" value="P:translation"/>
    <property type="evidence" value="ECO:0007669"/>
    <property type="project" value="UniProtKB-UniRule"/>
</dbReference>
<evidence type="ECO:0000256" key="6">
    <source>
        <dbReference type="SAM" id="MobiDB-lite"/>
    </source>
</evidence>
<evidence type="ECO:0000256" key="3">
    <source>
        <dbReference type="ARBA" id="ARBA00023274"/>
    </source>
</evidence>
<dbReference type="GO" id="GO:0005840">
    <property type="term" value="C:ribosome"/>
    <property type="evidence" value="ECO:0007669"/>
    <property type="project" value="UniProtKB-KW"/>
</dbReference>
<dbReference type="Pfam" id="PF00573">
    <property type="entry name" value="Ribosomal_L4"/>
    <property type="match status" value="1"/>
</dbReference>
<protein>
    <recommendedName>
        <fullName evidence="4 5">Large ribosomal subunit protein uL4</fullName>
    </recommendedName>
</protein>
<dbReference type="Proteomes" id="UP000231542">
    <property type="component" value="Unassembled WGS sequence"/>
</dbReference>
<evidence type="ECO:0000313" key="8">
    <source>
        <dbReference type="Proteomes" id="UP000231542"/>
    </source>
</evidence>
<feature type="region of interest" description="Disordered" evidence="6">
    <location>
        <begin position="52"/>
        <end position="76"/>
    </location>
</feature>
<accession>A0A2H0YX00</accession>
<dbReference type="InterPro" id="IPR023574">
    <property type="entry name" value="Ribosomal_uL4_dom_sf"/>
</dbReference>
<evidence type="ECO:0000256" key="5">
    <source>
        <dbReference type="HAMAP-Rule" id="MF_01328"/>
    </source>
</evidence>
<name>A0A2H0YX00_9BACT</name>
<keyword evidence="2 5" id="KW-0689">Ribosomal protein</keyword>
<keyword evidence="5" id="KW-0694">RNA-binding</keyword>
<dbReference type="GO" id="GO:1990904">
    <property type="term" value="C:ribonucleoprotein complex"/>
    <property type="evidence" value="ECO:0007669"/>
    <property type="project" value="UniProtKB-KW"/>
</dbReference>
<sequence>MKKIPVYNSEGKIVEEIDLNPKIFGVAVKPELVQQAVVIQMANARKVLAHTKDRSEVRGGGAKPWRQKGTGRARHGSIRSPIWVGGGITFGPTKDRNFHKRINKKAKRKALFMVLSDRTQESKVIVLNELVMKEIKTKALAGMLAKLPVKSKKTTIILPKNDGKIVKSARNISGIKTIQADSLNIKDILKSEYLLIIKESLRKIEEVYLKSKSSQ</sequence>
<dbReference type="NCBIfam" id="TIGR03953">
    <property type="entry name" value="rplD_bact"/>
    <property type="match status" value="1"/>
</dbReference>
<keyword evidence="5" id="KW-0699">rRNA-binding</keyword>
<keyword evidence="3 5" id="KW-0687">Ribonucleoprotein</keyword>
<reference evidence="7 8" key="1">
    <citation type="submission" date="2017-09" db="EMBL/GenBank/DDBJ databases">
        <title>Depth-based differentiation of microbial function through sediment-hosted aquifers and enrichment of novel symbionts in the deep terrestrial subsurface.</title>
        <authorList>
            <person name="Probst A.J."/>
            <person name="Ladd B."/>
            <person name="Jarett J.K."/>
            <person name="Geller-Mcgrath D.E."/>
            <person name="Sieber C.M."/>
            <person name="Emerson J.B."/>
            <person name="Anantharaman K."/>
            <person name="Thomas B.C."/>
            <person name="Malmstrom R."/>
            <person name="Stieglmeier M."/>
            <person name="Klingl A."/>
            <person name="Woyke T."/>
            <person name="Ryan C.M."/>
            <person name="Banfield J.F."/>
        </authorList>
    </citation>
    <scope>NUCLEOTIDE SEQUENCE [LARGE SCALE GENOMIC DNA]</scope>
    <source>
        <strain evidence="7">CG08_land_8_20_14_0_20_40_16</strain>
    </source>
</reference>
<dbReference type="PANTHER" id="PTHR10746:SF6">
    <property type="entry name" value="LARGE RIBOSOMAL SUBUNIT PROTEIN UL4M"/>
    <property type="match status" value="1"/>
</dbReference>